<dbReference type="PIRSF" id="PIRSF038984">
    <property type="entry name" value="FAD_binding_protein"/>
    <property type="match status" value="1"/>
</dbReference>
<dbReference type="Proteomes" id="UP000002011">
    <property type="component" value="Chromosome"/>
</dbReference>
<dbReference type="SUPFAM" id="SSF51905">
    <property type="entry name" value="FAD/NAD(P)-binding domain"/>
    <property type="match status" value="1"/>
</dbReference>
<dbReference type="Pfam" id="PF21688">
    <property type="entry name" value="FAD-depend_C"/>
    <property type="match status" value="1"/>
</dbReference>
<dbReference type="AlphaFoldDB" id="C6W2K4"/>
<dbReference type="eggNOG" id="COG2509">
    <property type="taxonomic scope" value="Bacteria"/>
</dbReference>
<dbReference type="InterPro" id="IPR028348">
    <property type="entry name" value="FAD-binding_protein"/>
</dbReference>
<gene>
    <name evidence="2" type="ordered locus">Dfer_2641</name>
</gene>
<dbReference type="EMBL" id="CP001619">
    <property type="protein sequence ID" value="ACT93858.1"/>
    <property type="molecule type" value="Genomic_DNA"/>
</dbReference>
<accession>C6W2K4</accession>
<protein>
    <submittedName>
        <fullName evidence="2">FAD dependent oxidoreductase</fullName>
    </submittedName>
</protein>
<proteinExistence type="predicted"/>
<dbReference type="HOGENOM" id="CLU_028644_3_0_10"/>
<dbReference type="InterPro" id="IPR036188">
    <property type="entry name" value="FAD/NAD-bd_sf"/>
</dbReference>
<dbReference type="STRING" id="471854.Dfer_2641"/>
<dbReference type="PANTHER" id="PTHR42842:SF3">
    <property type="entry name" value="FAD_NAD(P)-BINDING OXIDOREDUCTASE FAMILY PROTEIN"/>
    <property type="match status" value="1"/>
</dbReference>
<evidence type="ECO:0000259" key="1">
    <source>
        <dbReference type="Pfam" id="PF21688"/>
    </source>
</evidence>
<reference evidence="2 3" key="1">
    <citation type="journal article" date="2009" name="Stand. Genomic Sci.">
        <title>Complete genome sequence of Dyadobacter fermentans type strain (NS114).</title>
        <authorList>
            <person name="Lang E."/>
            <person name="Lapidus A."/>
            <person name="Chertkov O."/>
            <person name="Brettin T."/>
            <person name="Detter J.C."/>
            <person name="Han C."/>
            <person name="Copeland A."/>
            <person name="Glavina Del Rio T."/>
            <person name="Nolan M."/>
            <person name="Chen F."/>
            <person name="Lucas S."/>
            <person name="Tice H."/>
            <person name="Cheng J.F."/>
            <person name="Land M."/>
            <person name="Hauser L."/>
            <person name="Chang Y.J."/>
            <person name="Jeffries C.D."/>
            <person name="Kopitz M."/>
            <person name="Bruce D."/>
            <person name="Goodwin L."/>
            <person name="Pitluck S."/>
            <person name="Ovchinnikova G."/>
            <person name="Pati A."/>
            <person name="Ivanova N."/>
            <person name="Mavrommatis K."/>
            <person name="Chen A."/>
            <person name="Palaniappan K."/>
            <person name="Chain P."/>
            <person name="Bristow J."/>
            <person name="Eisen J.A."/>
            <person name="Markowitz V."/>
            <person name="Hugenholtz P."/>
            <person name="Goker M."/>
            <person name="Rohde M."/>
            <person name="Kyrpides N.C."/>
            <person name="Klenk H.P."/>
        </authorList>
    </citation>
    <scope>NUCLEOTIDE SEQUENCE [LARGE SCALE GENOMIC DNA]</scope>
    <source>
        <strain evidence="3">ATCC 700827 / DSM 18053 / CIP 107007 / KCTC 52180 / NS114</strain>
    </source>
</reference>
<sequence>MCTFAGLKDKSLSKIMHHTLQLTLAPDIALDEDNFRRFVIQKLRLRESDNPFIRKTRQSIDARSRQVKINIQAEVYVGETPPALAGQRIVYPDVSKRPQALIVGCGPAGMFAALRLIELGIKPVLFERGKDVRTRRRDLAAINKEHHVNPESNYCFGEGGAGTYSDGKLYTRSNKRGDIRRVLEIFVAHSASEQILIDTHPHIGTNKLPVVVSEMRESILKAGGKIHFDTKVTDLIVRDNRVTGVVTNDKDEHTGIGVILATGHSARDIYELLHAKNILIESKSFAMGVRIEHPQNTIDKIQYHCEVDRGPYLPAASYSLVTQTRYKGVQRGVFSFCMCPGGFIVPAATASGEVVVNGMSPSRRDSPYANSGMVVTIEEADLAPYKEFGPMAGLQLQRELEQAACKLAGATQTAPAQLAVDFVKGRTSAHLRDTSYQPGLQSVDLYDVLPGHIAFPLRDALSDFGRKMRGYLSGDAQLIGVESRTSSPVRIPRERESCEHPEVKGLFPCGEGAGYAGGIMSAAMDGERCAEQLARLYAGALV</sequence>
<dbReference type="InterPro" id="IPR049516">
    <property type="entry name" value="FAD-depend_C"/>
</dbReference>
<dbReference type="KEGG" id="dfe:Dfer_2641"/>
<dbReference type="Gene3D" id="3.50.50.60">
    <property type="entry name" value="FAD/NAD(P)-binding domain"/>
    <property type="match status" value="2"/>
</dbReference>
<feature type="domain" description="FAD-dependent protein C-terminal" evidence="1">
    <location>
        <begin position="284"/>
        <end position="485"/>
    </location>
</feature>
<evidence type="ECO:0000313" key="2">
    <source>
        <dbReference type="EMBL" id="ACT93858.1"/>
    </source>
</evidence>
<dbReference type="PANTHER" id="PTHR42842">
    <property type="entry name" value="FAD/NAD(P)-BINDING OXIDOREDUCTASE"/>
    <property type="match status" value="1"/>
</dbReference>
<keyword evidence="3" id="KW-1185">Reference proteome</keyword>
<dbReference type="PRINTS" id="PR00411">
    <property type="entry name" value="PNDRDTASEI"/>
</dbReference>
<evidence type="ECO:0000313" key="3">
    <source>
        <dbReference type="Proteomes" id="UP000002011"/>
    </source>
</evidence>
<organism evidence="2 3">
    <name type="scientific">Dyadobacter fermentans (strain ATCC 700827 / DSM 18053 / CIP 107007 / KCTC 52180 / NS114)</name>
    <dbReference type="NCBI Taxonomy" id="471854"/>
    <lineage>
        <taxon>Bacteria</taxon>
        <taxon>Pseudomonadati</taxon>
        <taxon>Bacteroidota</taxon>
        <taxon>Cytophagia</taxon>
        <taxon>Cytophagales</taxon>
        <taxon>Spirosomataceae</taxon>
        <taxon>Dyadobacter</taxon>
    </lineage>
</organism>
<name>C6W2K4_DYAFD</name>